<comment type="subcellular location">
    <subcellularLocation>
        <location evidence="1">Nucleus</location>
    </subcellularLocation>
</comment>
<dbReference type="CDD" id="cd00067">
    <property type="entry name" value="GAL4"/>
    <property type="match status" value="1"/>
</dbReference>
<keyword evidence="7" id="KW-1185">Reference proteome</keyword>
<dbReference type="Proteomes" id="UP000011668">
    <property type="component" value="Unassembled WGS sequence"/>
</dbReference>
<dbReference type="AlphaFoldDB" id="L8WKE0"/>
<evidence type="ECO:0008006" key="8">
    <source>
        <dbReference type="Google" id="ProtNLM"/>
    </source>
</evidence>
<dbReference type="InterPro" id="IPR001138">
    <property type="entry name" value="Zn2Cys6_DnaBD"/>
</dbReference>
<keyword evidence="4" id="KW-0804">Transcription</keyword>
<keyword evidence="5" id="KW-0539">Nucleus</keyword>
<dbReference type="GO" id="GO:0000981">
    <property type="term" value="F:DNA-binding transcription factor activity, RNA polymerase II-specific"/>
    <property type="evidence" value="ECO:0007669"/>
    <property type="project" value="InterPro"/>
</dbReference>
<dbReference type="PANTHER" id="PTHR47338:SF29">
    <property type="entry name" value="ZN(2)-C6 FUNGAL-TYPE DOMAIN-CONTAINING PROTEIN"/>
    <property type="match status" value="1"/>
</dbReference>
<dbReference type="PANTHER" id="PTHR47338">
    <property type="entry name" value="ZN(II)2CYS6 TRANSCRIPTION FACTOR (EUROFUNG)-RELATED"/>
    <property type="match status" value="1"/>
</dbReference>
<comment type="caution">
    <text evidence="6">The sequence shown here is derived from an EMBL/GenBank/DDBJ whole genome shotgun (WGS) entry which is preliminary data.</text>
</comment>
<gene>
    <name evidence="6" type="ORF">AG1IA_08752</name>
</gene>
<dbReference type="Gene3D" id="4.10.240.10">
    <property type="entry name" value="Zn(2)-C6 fungal-type DNA-binding domain"/>
    <property type="match status" value="1"/>
</dbReference>
<evidence type="ECO:0000256" key="5">
    <source>
        <dbReference type="ARBA" id="ARBA00023242"/>
    </source>
</evidence>
<protein>
    <recommendedName>
        <fullName evidence="8">Zn(2)-C6 fungal-type domain-containing protein</fullName>
    </recommendedName>
</protein>
<dbReference type="STRING" id="983506.L8WKE0"/>
<dbReference type="HOGENOM" id="CLU_366891_0_0_1"/>
<name>L8WKE0_THACA</name>
<dbReference type="CDD" id="cd12148">
    <property type="entry name" value="fungal_TF_MHR"/>
    <property type="match status" value="1"/>
</dbReference>
<dbReference type="InterPro" id="IPR036864">
    <property type="entry name" value="Zn2-C6_fun-type_DNA-bd_sf"/>
</dbReference>
<dbReference type="OrthoDB" id="2309723at2759"/>
<dbReference type="GO" id="GO:0008270">
    <property type="term" value="F:zinc ion binding"/>
    <property type="evidence" value="ECO:0007669"/>
    <property type="project" value="InterPro"/>
</dbReference>
<sequence>MPRPCTNNAPCFVSGSRRTIYPGQRSTNAHHIRPHFTMPYSYTPANPTLHRGGACLECRRRKLRHRFQKCDGIRPICGCCQRGKRATQCNFDPPEGRMFALQQRIYELEESIRAIESRPRRSRRGSPESPSNAPEAWFTATVPILNANQYDQSYFTPQLIDLPASVDWSPDMAIDSPALSFESRLFPPDYSTSPSGFYSRRSKLMLYTRLSLGLLSPYWAFLTFDLFTVYEPSSSGPLRQGRSTQDWLFNTPLSSLVGPVETDPLSAFAFLARMPPTMSFEPATVSLLSSPMHDFLIASFMARRREYGLQIDEESFLTSFALPPDHPSAVRPALRNAVYLLACHALSTRTPALAQYESLFVDKVRQGIANSLETAQEDSGAPLLLPPPTDFIALGERIHAFWAIYNLDRTISAVAGLPSTFGDDGSDGVDARERITTLWPRPLREYRSPEQLMHTPQSTISDYFSNVTLNGSVNRRVMNPGVHMLEAQAVEIHHRAHEAIHRSDSGTSTRLFVLGRSALDLLRDAPPFDYFDDNDSEHTGVNPFIVKALALAYASQLKISLAQHGRAAYGDPAMHQIGAQLAGLLRRAQPTTGLDILVGVCCAFTLGFLKRASGADQVTDGVGCADRAIIPKRTRTSRIGIYHELGGLRPELGLLTVAPRVPLDHLGKRNPYLRHRGFQALRVKLAGMSRGLSAYAIMLTSTIPTILGHTTLLSRSGSWNRNLVKPSDLTKISSTAKRDKRYSIGHSMGLIDDLNLVNRR</sequence>
<evidence type="ECO:0000256" key="3">
    <source>
        <dbReference type="ARBA" id="ARBA00023015"/>
    </source>
</evidence>
<keyword evidence="3" id="KW-0805">Transcription regulation</keyword>
<dbReference type="GO" id="GO:0005634">
    <property type="term" value="C:nucleus"/>
    <property type="evidence" value="ECO:0007669"/>
    <property type="project" value="UniProtKB-SubCell"/>
</dbReference>
<evidence type="ECO:0000256" key="4">
    <source>
        <dbReference type="ARBA" id="ARBA00023163"/>
    </source>
</evidence>
<evidence type="ECO:0000313" key="7">
    <source>
        <dbReference type="Proteomes" id="UP000011668"/>
    </source>
</evidence>
<keyword evidence="2" id="KW-0479">Metal-binding</keyword>
<evidence type="ECO:0000256" key="1">
    <source>
        <dbReference type="ARBA" id="ARBA00004123"/>
    </source>
</evidence>
<dbReference type="EMBL" id="AFRT01002799">
    <property type="protein sequence ID" value="ELU37217.1"/>
    <property type="molecule type" value="Genomic_DNA"/>
</dbReference>
<proteinExistence type="predicted"/>
<dbReference type="InterPro" id="IPR050815">
    <property type="entry name" value="TF_fung"/>
</dbReference>
<reference evidence="6 7" key="1">
    <citation type="journal article" date="2013" name="Nat. Commun.">
        <title>The evolution and pathogenic mechanisms of the rice sheath blight pathogen.</title>
        <authorList>
            <person name="Zheng A."/>
            <person name="Lin R."/>
            <person name="Xu L."/>
            <person name="Qin P."/>
            <person name="Tang C."/>
            <person name="Ai P."/>
            <person name="Zhang D."/>
            <person name="Liu Y."/>
            <person name="Sun Z."/>
            <person name="Feng H."/>
            <person name="Wang Y."/>
            <person name="Chen Y."/>
            <person name="Liang X."/>
            <person name="Fu R."/>
            <person name="Li Q."/>
            <person name="Zhang J."/>
            <person name="Yu X."/>
            <person name="Xie Z."/>
            <person name="Ding L."/>
            <person name="Guan P."/>
            <person name="Tang J."/>
            <person name="Liang Y."/>
            <person name="Wang S."/>
            <person name="Deng Q."/>
            <person name="Li S."/>
            <person name="Zhu J."/>
            <person name="Wang L."/>
            <person name="Liu H."/>
            <person name="Li P."/>
        </authorList>
    </citation>
    <scope>NUCLEOTIDE SEQUENCE [LARGE SCALE GENOMIC DNA]</scope>
    <source>
        <strain evidence="7">AG-1 IA</strain>
    </source>
</reference>
<evidence type="ECO:0000313" key="6">
    <source>
        <dbReference type="EMBL" id="ELU37217.1"/>
    </source>
</evidence>
<accession>L8WKE0</accession>
<evidence type="ECO:0000256" key="2">
    <source>
        <dbReference type="ARBA" id="ARBA00022723"/>
    </source>
</evidence>
<organism evidence="6 7">
    <name type="scientific">Thanatephorus cucumeris (strain AG1-IA)</name>
    <name type="common">Rice sheath blight fungus</name>
    <name type="synonym">Rhizoctonia solani</name>
    <dbReference type="NCBI Taxonomy" id="983506"/>
    <lineage>
        <taxon>Eukaryota</taxon>
        <taxon>Fungi</taxon>
        <taxon>Dikarya</taxon>
        <taxon>Basidiomycota</taxon>
        <taxon>Agaricomycotina</taxon>
        <taxon>Agaricomycetes</taxon>
        <taxon>Cantharellales</taxon>
        <taxon>Ceratobasidiaceae</taxon>
        <taxon>Rhizoctonia</taxon>
        <taxon>Rhizoctonia solani AG-1</taxon>
    </lineage>
</organism>